<evidence type="ECO:0000313" key="2">
    <source>
        <dbReference type="Proteomes" id="UP001295740"/>
    </source>
</evidence>
<dbReference type="AlphaFoldDB" id="A0AAI8VHX0"/>
<proteinExistence type="predicted"/>
<accession>A0AAI8VHX0</accession>
<name>A0AAI8VHX0_9PEZI</name>
<dbReference type="Proteomes" id="UP001295740">
    <property type="component" value="Unassembled WGS sequence"/>
</dbReference>
<keyword evidence="2" id="KW-1185">Reference proteome</keyword>
<dbReference type="EMBL" id="CAUWAG010000007">
    <property type="protein sequence ID" value="CAJ2504941.1"/>
    <property type="molecule type" value="Genomic_DNA"/>
</dbReference>
<protein>
    <submittedName>
        <fullName evidence="1">Uu.00g123350.m01.CDS01</fullName>
    </submittedName>
</protein>
<organism evidence="1 2">
    <name type="scientific">Anthostomella pinea</name>
    <dbReference type="NCBI Taxonomy" id="933095"/>
    <lineage>
        <taxon>Eukaryota</taxon>
        <taxon>Fungi</taxon>
        <taxon>Dikarya</taxon>
        <taxon>Ascomycota</taxon>
        <taxon>Pezizomycotina</taxon>
        <taxon>Sordariomycetes</taxon>
        <taxon>Xylariomycetidae</taxon>
        <taxon>Xylariales</taxon>
        <taxon>Xylariaceae</taxon>
        <taxon>Anthostomella</taxon>
    </lineage>
</organism>
<reference evidence="1" key="1">
    <citation type="submission" date="2023-10" db="EMBL/GenBank/DDBJ databases">
        <authorList>
            <person name="Hackl T."/>
        </authorList>
    </citation>
    <scope>NUCLEOTIDE SEQUENCE</scope>
</reference>
<sequence length="275" mass="30936">MGRHQDSEESVVGAVIASLPLGGDAMMEFDIANEFLTGWGRKGYTTELIPGCLKEAEKKKLLDSRASEELTEEDFTAQWRDLVNSCRAPRDHKSIVEFPIPGTERIMIQQGKKLNQHYIHVVESKGFARFISTGRNLRSKISETPLLPQKRYYYDLYLDRGSQRLQYQITGNVGTRQVTFEWFVSAFQHLSRYYHFSLTFSEAAPGDILALYCEIVEDGGAGGAYGTVGVQNTMVNKFLQYEDRTAGTVTNGTSVRYVTVNNVLTADHFDSSKTT</sequence>
<comment type="caution">
    <text evidence="1">The sequence shown here is derived from an EMBL/GenBank/DDBJ whole genome shotgun (WGS) entry which is preliminary data.</text>
</comment>
<gene>
    <name evidence="1" type="ORF">KHLLAP_LOCUS5409</name>
</gene>
<evidence type="ECO:0000313" key="1">
    <source>
        <dbReference type="EMBL" id="CAJ2504941.1"/>
    </source>
</evidence>